<reference evidence="2" key="1">
    <citation type="submission" date="2022-04" db="EMBL/GenBank/DDBJ databases">
        <title>Mucilaginibacter sp. RS28 isolated from freshwater.</title>
        <authorList>
            <person name="Ko S.-R."/>
        </authorList>
    </citation>
    <scope>NUCLEOTIDE SEQUENCE</scope>
    <source>
        <strain evidence="2">RS28</strain>
    </source>
</reference>
<dbReference type="EMBL" id="JALJEJ010000007">
    <property type="protein sequence ID" value="MCJ8211019.1"/>
    <property type="molecule type" value="Genomic_DNA"/>
</dbReference>
<organism evidence="2 3">
    <name type="scientific">Mucilaginibacter straminoryzae</name>
    <dbReference type="NCBI Taxonomy" id="2932774"/>
    <lineage>
        <taxon>Bacteria</taxon>
        <taxon>Pseudomonadati</taxon>
        <taxon>Bacteroidota</taxon>
        <taxon>Sphingobacteriia</taxon>
        <taxon>Sphingobacteriales</taxon>
        <taxon>Sphingobacteriaceae</taxon>
        <taxon>Mucilaginibacter</taxon>
    </lineage>
</organism>
<comment type="caution">
    <text evidence="2">The sequence shown here is derived from an EMBL/GenBank/DDBJ whole genome shotgun (WGS) entry which is preliminary data.</text>
</comment>
<dbReference type="RefSeq" id="WP_245131205.1">
    <property type="nucleotide sequence ID" value="NZ_JALJEJ010000007.1"/>
</dbReference>
<dbReference type="InterPro" id="IPR025665">
    <property type="entry name" value="Beta-barrel_OMP_2"/>
</dbReference>
<protein>
    <submittedName>
        <fullName evidence="2">PorT family protein</fullName>
    </submittedName>
</protein>
<evidence type="ECO:0000313" key="2">
    <source>
        <dbReference type="EMBL" id="MCJ8211019.1"/>
    </source>
</evidence>
<keyword evidence="3" id="KW-1185">Reference proteome</keyword>
<evidence type="ECO:0000313" key="3">
    <source>
        <dbReference type="Proteomes" id="UP001139450"/>
    </source>
</evidence>
<gene>
    <name evidence="2" type="ORF">MUY27_14970</name>
</gene>
<accession>A0A9X2B9T7</accession>
<feature type="domain" description="Outer membrane protein beta-barrel" evidence="1">
    <location>
        <begin position="23"/>
        <end position="210"/>
    </location>
</feature>
<dbReference type="AlphaFoldDB" id="A0A9X2B9T7"/>
<evidence type="ECO:0000259" key="1">
    <source>
        <dbReference type="Pfam" id="PF13568"/>
    </source>
</evidence>
<proteinExistence type="predicted"/>
<sequence>MKLKVYLLFAILIVFAVPVCKAQYVALGVRGGVNSRNFTNGEGISKFLAGDTRLNTGPTGAIFLEFKYSKMFSLQPMLELSSQGTKSGVFSTGYPSNYYNFRKSAELNYLMLPVLAKFGVNLTPRSRYRIYTSVGPYVSLLTSARQYYTATQYFNYDGVNYYKSQTYAADIRPDLHRVNGGIEGNVGLMYTVANTSLFVEGGGNYGLFNVQKRGEYRNTGAATIAIGISYWFQQLDYRRADHFMSL</sequence>
<name>A0A9X2B9T7_9SPHI</name>
<dbReference type="Pfam" id="PF13568">
    <property type="entry name" value="OMP_b-brl_2"/>
    <property type="match status" value="1"/>
</dbReference>
<dbReference type="Proteomes" id="UP001139450">
    <property type="component" value="Unassembled WGS sequence"/>
</dbReference>